<dbReference type="Proteomes" id="UP000663305">
    <property type="component" value="Chromosome"/>
</dbReference>
<sequence length="57" mass="6216">MSVSGLCDVCGQPDVDHVCDRCGRLVCDRHYDAELGVCTECGSEIGGDRDDADTYRF</sequence>
<gene>
    <name evidence="1" type="ORF">HSBGL_1369</name>
</gene>
<organism evidence="1 2">
    <name type="scientific">Halapricum desulfuricans</name>
    <dbReference type="NCBI Taxonomy" id="2841257"/>
    <lineage>
        <taxon>Archaea</taxon>
        <taxon>Methanobacteriati</taxon>
        <taxon>Methanobacteriota</taxon>
        <taxon>Stenosarchaea group</taxon>
        <taxon>Halobacteria</taxon>
        <taxon>Halobacteriales</taxon>
        <taxon>Haloarculaceae</taxon>
        <taxon>Halapricum</taxon>
    </lineage>
</organism>
<dbReference type="GeneID" id="68860904"/>
<dbReference type="RefSeq" id="WP_229112068.1">
    <property type="nucleotide sequence ID" value="NZ_CP064788.1"/>
</dbReference>
<dbReference type="AlphaFoldDB" id="A0A897NLN7"/>
<accession>A0A897NLN7</accession>
<name>A0A897NLN7_9EURY</name>
<dbReference type="EMBL" id="CP064789">
    <property type="protein sequence ID" value="QSG11789.1"/>
    <property type="molecule type" value="Genomic_DNA"/>
</dbReference>
<proteinExistence type="predicted"/>
<evidence type="ECO:0000313" key="2">
    <source>
        <dbReference type="Proteomes" id="UP000663305"/>
    </source>
</evidence>
<protein>
    <submittedName>
        <fullName evidence="1">Zinc finger domain</fullName>
    </submittedName>
</protein>
<reference evidence="1" key="1">
    <citation type="submission" date="2020-11" db="EMBL/GenBank/DDBJ databases">
        <title>Carbohydrate-dependent, anaerobic sulfur respiration: A novel catabolism in halophilic archaea.</title>
        <authorList>
            <person name="Sorokin D.Y."/>
            <person name="Messina E."/>
            <person name="Smedile F."/>
            <person name="La Cono V."/>
            <person name="Hallsworth J.E."/>
            <person name="Yakimov M.M."/>
        </authorList>
    </citation>
    <scope>NUCLEOTIDE SEQUENCE</scope>
    <source>
        <strain evidence="1">HSR-Bgl</strain>
    </source>
</reference>
<evidence type="ECO:0000313" key="1">
    <source>
        <dbReference type="EMBL" id="QSG11789.1"/>
    </source>
</evidence>